<accession>A0A2N5W233</accession>
<reference evidence="2 3" key="1">
    <citation type="submission" date="2017-11" db="EMBL/GenBank/DDBJ databases">
        <title>De novo assembly and phasing of dikaryotic genomes from two isolates of Puccinia coronata f. sp. avenae, the causal agent of oat crown rust.</title>
        <authorList>
            <person name="Miller M.E."/>
            <person name="Zhang Y."/>
            <person name="Omidvar V."/>
            <person name="Sperschneider J."/>
            <person name="Schwessinger B."/>
            <person name="Raley C."/>
            <person name="Palmer J.M."/>
            <person name="Garnica D."/>
            <person name="Upadhyaya N."/>
            <person name="Rathjen J."/>
            <person name="Taylor J.M."/>
            <person name="Park R.F."/>
            <person name="Dodds P.N."/>
            <person name="Hirsch C.D."/>
            <person name="Kianian S.F."/>
            <person name="Figueroa M."/>
        </authorList>
    </citation>
    <scope>NUCLEOTIDE SEQUENCE [LARGE SCALE GENOMIC DNA]</scope>
    <source>
        <strain evidence="2">12NC29</strain>
    </source>
</reference>
<protein>
    <submittedName>
        <fullName evidence="2">Uncharacterized protein</fullName>
    </submittedName>
</protein>
<feature type="transmembrane region" description="Helical" evidence="1">
    <location>
        <begin position="64"/>
        <end position="90"/>
    </location>
</feature>
<gene>
    <name evidence="2" type="ORF">PCANC_04099</name>
</gene>
<dbReference type="Proteomes" id="UP000235388">
    <property type="component" value="Unassembled WGS sequence"/>
</dbReference>
<sequence length="330" mass="36449">MHFISGVVFIQYAHFFARQASRRARLSFRLGTVGTTLHLGQVIVDLGSLFHSFQYYASGKSYTYFLYEGVQIFLAVGIIVVVQYHFFVIAYATSALSKKTTIIPLGLMCTGACVGGLGTCFQFFKQFRQSGFDSATPLVLRGHLLAFYVAWIGCNGFTDGAIAFAMMKALRHGRGFVKHKSLRTTLSRLLSVIVNTFCLTYLAAMLALIATILPHIIPNISFKNEIACQTAGFTMNSMLSRIYLISFFCSFQEPSYFVSQPQDDSCVASLGYINSDPSRLSGSLNPPEPPFPTAKRVSVNRSKRKCVQVTRHVEVAVEHELDTSTSVSGV</sequence>
<dbReference type="EMBL" id="PGCJ01000022">
    <property type="protein sequence ID" value="PLW56277.1"/>
    <property type="molecule type" value="Genomic_DNA"/>
</dbReference>
<organism evidence="2 3">
    <name type="scientific">Puccinia coronata f. sp. avenae</name>
    <dbReference type="NCBI Taxonomy" id="200324"/>
    <lineage>
        <taxon>Eukaryota</taxon>
        <taxon>Fungi</taxon>
        <taxon>Dikarya</taxon>
        <taxon>Basidiomycota</taxon>
        <taxon>Pucciniomycotina</taxon>
        <taxon>Pucciniomycetes</taxon>
        <taxon>Pucciniales</taxon>
        <taxon>Pucciniaceae</taxon>
        <taxon>Puccinia</taxon>
    </lineage>
</organism>
<dbReference type="OrthoDB" id="2496370at2759"/>
<feature type="transmembrane region" description="Helical" evidence="1">
    <location>
        <begin position="102"/>
        <end position="124"/>
    </location>
</feature>
<evidence type="ECO:0000313" key="2">
    <source>
        <dbReference type="EMBL" id="PLW56277.1"/>
    </source>
</evidence>
<keyword evidence="1" id="KW-0472">Membrane</keyword>
<keyword evidence="3" id="KW-1185">Reference proteome</keyword>
<keyword evidence="1" id="KW-0812">Transmembrane</keyword>
<evidence type="ECO:0000313" key="3">
    <source>
        <dbReference type="Proteomes" id="UP000235388"/>
    </source>
</evidence>
<feature type="transmembrane region" description="Helical" evidence="1">
    <location>
        <begin position="26"/>
        <end position="44"/>
    </location>
</feature>
<feature type="transmembrane region" description="Helical" evidence="1">
    <location>
        <begin position="188"/>
        <end position="213"/>
    </location>
</feature>
<name>A0A2N5W233_9BASI</name>
<dbReference type="AlphaFoldDB" id="A0A2N5W233"/>
<feature type="transmembrane region" description="Helical" evidence="1">
    <location>
        <begin position="144"/>
        <end position="167"/>
    </location>
</feature>
<comment type="caution">
    <text evidence="2">The sequence shown here is derived from an EMBL/GenBank/DDBJ whole genome shotgun (WGS) entry which is preliminary data.</text>
</comment>
<proteinExistence type="predicted"/>
<evidence type="ECO:0000256" key="1">
    <source>
        <dbReference type="SAM" id="Phobius"/>
    </source>
</evidence>
<keyword evidence="1" id="KW-1133">Transmembrane helix</keyword>